<evidence type="ECO:0000256" key="1">
    <source>
        <dbReference type="ARBA" id="ARBA00022729"/>
    </source>
</evidence>
<comment type="caution">
    <text evidence="3">The sequence shown here is derived from an EMBL/GenBank/DDBJ whole genome shotgun (WGS) entry which is preliminary data.</text>
</comment>
<reference evidence="3 4" key="1">
    <citation type="submission" date="2019-12" db="EMBL/GenBank/DDBJ databases">
        <title>Shinella kummerowiae sp. nov., a symbiotic bacterium isolated from root nodules of the herbal legume Kummerowia stipulacea.</title>
        <authorList>
            <person name="Gao J."/>
        </authorList>
    </citation>
    <scope>NUCLEOTIDE SEQUENCE [LARGE SCALE GENOMIC DNA]</scope>
    <source>
        <strain evidence="3 4">CCBAU 25048</strain>
    </source>
</reference>
<evidence type="ECO:0000313" key="3">
    <source>
        <dbReference type="EMBL" id="MXN48460.1"/>
    </source>
</evidence>
<dbReference type="OrthoDB" id="8673316at2"/>
<dbReference type="GO" id="GO:0030288">
    <property type="term" value="C:outer membrane-bounded periplasmic space"/>
    <property type="evidence" value="ECO:0007669"/>
    <property type="project" value="TreeGrafter"/>
</dbReference>
<protein>
    <submittedName>
        <fullName evidence="3">Extracellular solute-binding protein</fullName>
    </submittedName>
</protein>
<evidence type="ECO:0000313" key="4">
    <source>
        <dbReference type="Proteomes" id="UP000435802"/>
    </source>
</evidence>
<dbReference type="RefSeq" id="WP_160861947.1">
    <property type="nucleotide sequence ID" value="NZ_WUMK01000010.1"/>
</dbReference>
<keyword evidence="1 2" id="KW-0732">Signal</keyword>
<name>A0A6N8SNI0_9HYPH</name>
<dbReference type="EMBL" id="WUMK01000010">
    <property type="protein sequence ID" value="MXN48460.1"/>
    <property type="molecule type" value="Genomic_DNA"/>
</dbReference>
<dbReference type="PANTHER" id="PTHR30006:SF25">
    <property type="entry name" value="PHOSPHOGLYCERATE TRANSPORT REGULATORY PROTEIN PGTC"/>
    <property type="match status" value="1"/>
</dbReference>
<dbReference type="Gene3D" id="3.40.190.10">
    <property type="entry name" value="Periplasmic binding protein-like II"/>
    <property type="match status" value="2"/>
</dbReference>
<dbReference type="Pfam" id="PF13343">
    <property type="entry name" value="SBP_bac_6"/>
    <property type="match status" value="1"/>
</dbReference>
<accession>A0A6N8SNI0</accession>
<feature type="signal peptide" evidence="2">
    <location>
        <begin position="1"/>
        <end position="23"/>
    </location>
</feature>
<dbReference type="Proteomes" id="UP000435802">
    <property type="component" value="Unassembled WGS sequence"/>
</dbReference>
<dbReference type="AlphaFoldDB" id="A0A6N8SNI0"/>
<feature type="chain" id="PRO_5027051379" evidence="2">
    <location>
        <begin position="24"/>
        <end position="364"/>
    </location>
</feature>
<proteinExistence type="predicted"/>
<dbReference type="SUPFAM" id="SSF53850">
    <property type="entry name" value="Periplasmic binding protein-like II"/>
    <property type="match status" value="1"/>
</dbReference>
<gene>
    <name evidence="3" type="ORF">GR138_24915</name>
</gene>
<organism evidence="3 4">
    <name type="scientific">Shinella kummerowiae</name>
    <dbReference type="NCBI Taxonomy" id="417745"/>
    <lineage>
        <taxon>Bacteria</taxon>
        <taxon>Pseudomonadati</taxon>
        <taxon>Pseudomonadota</taxon>
        <taxon>Alphaproteobacteria</taxon>
        <taxon>Hyphomicrobiales</taxon>
        <taxon>Rhizobiaceae</taxon>
        <taxon>Shinella</taxon>
    </lineage>
</organism>
<keyword evidence="4" id="KW-1185">Reference proteome</keyword>
<evidence type="ECO:0000256" key="2">
    <source>
        <dbReference type="SAM" id="SignalP"/>
    </source>
</evidence>
<dbReference type="PANTHER" id="PTHR30006">
    <property type="entry name" value="THIAMINE-BINDING PERIPLASMIC PROTEIN-RELATED"/>
    <property type="match status" value="1"/>
</dbReference>
<sequence>MIRTSLRLAILFLLLVLPRGAGAVEGDRQVFQAAVEKARLVIHGATDIEAMRPLLEDFQALRPDVTLDYVDYLTNDLFREATEACAAGKSVADLLLSSSVDQLVRLANDGCAVAHRTTERVPDWANWREEVYGFTFEPAVMVYDERRVPPEDVPRSHNDLAELLRQKSETYRGRVGTYDIRVSGIGYLLAFNDSRVAPTSYGRLLESLGRAETVTRCCNNEVLNELRGGTIAIAYNVLGSYAYAAHLRDPHLRIVLPRDYTLILSRGALIPATSREKALAGAFLDYLLSERGQKKARDASFYFSANGPLPRGVDGPASLVDTGIGRPIRIGPALLAAQDQAQHRRFTGEWSAVMRGKNPDITPR</sequence>